<gene>
    <name evidence="3" type="ORF">DI563_04505</name>
</gene>
<dbReference type="InterPro" id="IPR018389">
    <property type="entry name" value="DctP_fam"/>
</dbReference>
<proteinExistence type="predicted"/>
<comment type="caution">
    <text evidence="3">The sequence shown here is derived from an EMBL/GenBank/DDBJ whole genome shotgun (WGS) entry which is preliminary data.</text>
</comment>
<dbReference type="Proteomes" id="UP000249135">
    <property type="component" value="Unassembled WGS sequence"/>
</dbReference>
<evidence type="ECO:0000313" key="3">
    <source>
        <dbReference type="EMBL" id="PZQ77228.1"/>
    </source>
</evidence>
<dbReference type="GO" id="GO:0055085">
    <property type="term" value="P:transmembrane transport"/>
    <property type="evidence" value="ECO:0007669"/>
    <property type="project" value="InterPro"/>
</dbReference>
<feature type="chain" id="PRO_5015892419" evidence="2">
    <location>
        <begin position="35"/>
        <end position="361"/>
    </location>
</feature>
<evidence type="ECO:0000313" key="4">
    <source>
        <dbReference type="Proteomes" id="UP000249135"/>
    </source>
</evidence>
<dbReference type="PANTHER" id="PTHR33376:SF4">
    <property type="entry name" value="SIALIC ACID-BINDING PERIPLASMIC PROTEIN SIAP"/>
    <property type="match status" value="1"/>
</dbReference>
<evidence type="ECO:0000256" key="2">
    <source>
        <dbReference type="SAM" id="SignalP"/>
    </source>
</evidence>
<dbReference type="PANTHER" id="PTHR33376">
    <property type="match status" value="1"/>
</dbReference>
<evidence type="ECO:0000256" key="1">
    <source>
        <dbReference type="ARBA" id="ARBA00022729"/>
    </source>
</evidence>
<keyword evidence="1 2" id="KW-0732">Signal</keyword>
<dbReference type="Pfam" id="PF03480">
    <property type="entry name" value="DctP"/>
    <property type="match status" value="1"/>
</dbReference>
<dbReference type="NCBIfam" id="NF037995">
    <property type="entry name" value="TRAP_S1"/>
    <property type="match status" value="1"/>
</dbReference>
<dbReference type="Gene3D" id="3.40.190.170">
    <property type="entry name" value="Bacterial extracellular solute-binding protein, family 7"/>
    <property type="match status" value="1"/>
</dbReference>
<name>A0A2W5QJ24_VARPD</name>
<dbReference type="EMBL" id="QFPP01000027">
    <property type="protein sequence ID" value="PZQ77228.1"/>
    <property type="molecule type" value="Genomic_DNA"/>
</dbReference>
<feature type="signal peptide" evidence="2">
    <location>
        <begin position="1"/>
        <end position="34"/>
    </location>
</feature>
<dbReference type="InterPro" id="IPR038404">
    <property type="entry name" value="TRAP_DctP_sf"/>
</dbReference>
<dbReference type="CDD" id="cd13602">
    <property type="entry name" value="PBP2_TRAP_BpDctp6_7"/>
    <property type="match status" value="1"/>
</dbReference>
<dbReference type="AlphaFoldDB" id="A0A2W5QJ24"/>
<organism evidence="3 4">
    <name type="scientific">Variovorax paradoxus</name>
    <dbReference type="NCBI Taxonomy" id="34073"/>
    <lineage>
        <taxon>Bacteria</taxon>
        <taxon>Pseudomonadati</taxon>
        <taxon>Pseudomonadota</taxon>
        <taxon>Betaproteobacteria</taxon>
        <taxon>Burkholderiales</taxon>
        <taxon>Comamonadaceae</taxon>
        <taxon>Variovorax</taxon>
    </lineage>
</organism>
<sequence>MIQTLRRLVRPLARTLALCLPLLLVGGPAWSASAAPEVRLRVVGGLAGISQYTRHERRFWAEDLARLSGGRYSASIVPFNEAGLAAQDMLNLVRLGVIPIGTVLLSQAAVEDPDLGMVDMAGQNPDVATLRRTLQALRPSMAQILHERFGARLLAVYIYPAQMLFCQRPIAHLADLAGRRVRVSGMSQADFVQALKATPVFTEFADIVANVQAGNAECAVTGSMSGHTLGLDRVTRSLFTMPISWGLALAVVNEQSWNSYPPALQELIEAQMPKLEAAVWAESARETDVGVACSTGADGCDRPRKGSMVASRPTAEDEARRREIFARRVVPAWMKRCGANCVTLWNSTLAAQAGVRAQGPE</sequence>
<protein>
    <submittedName>
        <fullName evidence="3">ABC transporter substrate-binding protein</fullName>
    </submittedName>
</protein>
<reference evidence="3 4" key="1">
    <citation type="submission" date="2017-08" db="EMBL/GenBank/DDBJ databases">
        <title>Infants hospitalized years apart are colonized by the same room-sourced microbial strains.</title>
        <authorList>
            <person name="Brooks B."/>
            <person name="Olm M.R."/>
            <person name="Firek B.A."/>
            <person name="Baker R."/>
            <person name="Thomas B.C."/>
            <person name="Morowitz M.J."/>
            <person name="Banfield J.F."/>
        </authorList>
    </citation>
    <scope>NUCLEOTIDE SEQUENCE [LARGE SCALE GENOMIC DNA]</scope>
    <source>
        <strain evidence="3">S2_005_003_R2_41</strain>
    </source>
</reference>
<accession>A0A2W5QJ24</accession>